<keyword evidence="2 5" id="KW-0671">Queuosine biosynthesis</keyword>
<reference evidence="7 8" key="1">
    <citation type="submission" date="2011-11" db="EMBL/GenBank/DDBJ databases">
        <title>Complete sequence of Granulicella mallensis MP5ACTX8.</title>
        <authorList>
            <consortium name="US DOE Joint Genome Institute"/>
            <person name="Lucas S."/>
            <person name="Copeland A."/>
            <person name="Lapidus A."/>
            <person name="Cheng J.-F."/>
            <person name="Goodwin L."/>
            <person name="Pitluck S."/>
            <person name="Peters L."/>
            <person name="Lu M."/>
            <person name="Detter J.C."/>
            <person name="Han C."/>
            <person name="Tapia R."/>
            <person name="Land M."/>
            <person name="Hauser L."/>
            <person name="Kyrpides N."/>
            <person name="Ivanova N."/>
            <person name="Mikhailova N."/>
            <person name="Pagani I."/>
            <person name="Rawat S."/>
            <person name="Mannisto M."/>
            <person name="Haggblom M."/>
            <person name="Woyke T."/>
        </authorList>
    </citation>
    <scope>NUCLEOTIDE SEQUENCE [LARGE SCALE GENOMIC DNA]</scope>
    <source>
        <strain evidence="8">ATCC BAA-1857 / DSM 23137 / MP5ACTX8</strain>
    </source>
</reference>
<feature type="active site" description="Thioimide intermediate" evidence="5">
    <location>
        <position position="55"/>
    </location>
</feature>
<proteinExistence type="inferred from homology"/>
<keyword evidence="4 5" id="KW-0560">Oxidoreductase</keyword>
<dbReference type="eggNOG" id="COG0780">
    <property type="taxonomic scope" value="Bacteria"/>
</dbReference>
<dbReference type="PANTHER" id="PTHR34354:SF1">
    <property type="entry name" value="NADPH-DEPENDENT 7-CYANO-7-DEAZAGUANINE REDUCTASE"/>
    <property type="match status" value="1"/>
</dbReference>
<name>G8NQH7_GRAMM</name>
<dbReference type="PIRSF" id="PIRSF027377">
    <property type="entry name" value="Nitrile_oxidored_QueF"/>
    <property type="match status" value="1"/>
</dbReference>
<organism evidence="7 8">
    <name type="scientific">Granulicella mallensis (strain ATCC BAA-1857 / DSM 23137 / MP5ACTX8)</name>
    <dbReference type="NCBI Taxonomy" id="682795"/>
    <lineage>
        <taxon>Bacteria</taxon>
        <taxon>Pseudomonadati</taxon>
        <taxon>Acidobacteriota</taxon>
        <taxon>Terriglobia</taxon>
        <taxon>Terriglobales</taxon>
        <taxon>Acidobacteriaceae</taxon>
        <taxon>Granulicella</taxon>
    </lineage>
</organism>
<dbReference type="GO" id="GO:0033739">
    <property type="term" value="F:preQ1 synthase activity"/>
    <property type="evidence" value="ECO:0007669"/>
    <property type="project" value="UniProtKB-UniRule"/>
</dbReference>
<feature type="region of interest" description="Disordered" evidence="6">
    <location>
        <begin position="1"/>
        <end position="22"/>
    </location>
</feature>
<dbReference type="Proteomes" id="UP000007113">
    <property type="component" value="Chromosome"/>
</dbReference>
<dbReference type="HOGENOM" id="CLU_102489_1_2_0"/>
<feature type="binding site" evidence="5">
    <location>
        <begin position="96"/>
        <end position="97"/>
    </location>
    <ligand>
        <name>substrate</name>
    </ligand>
</feature>
<dbReference type="GO" id="GO:0005737">
    <property type="term" value="C:cytoplasm"/>
    <property type="evidence" value="ECO:0007669"/>
    <property type="project" value="UniProtKB-SubCell"/>
</dbReference>
<keyword evidence="1 5" id="KW-0963">Cytoplasm</keyword>
<keyword evidence="8" id="KW-1185">Reference proteome</keyword>
<dbReference type="UniPathway" id="UPA00392"/>
<comment type="pathway">
    <text evidence="5">tRNA modification; tRNA-queuosine biosynthesis.</text>
</comment>
<feature type="active site" description="Proton donor" evidence="5">
    <location>
        <position position="62"/>
    </location>
</feature>
<evidence type="ECO:0000256" key="3">
    <source>
        <dbReference type="ARBA" id="ARBA00022857"/>
    </source>
</evidence>
<dbReference type="AlphaFoldDB" id="G8NQH7"/>
<dbReference type="KEGG" id="gma:AciX8_1788"/>
<comment type="subcellular location">
    <subcellularLocation>
        <location evidence="5">Cytoplasm</location>
    </subcellularLocation>
</comment>
<dbReference type="Gene3D" id="3.30.1130.10">
    <property type="match status" value="1"/>
</dbReference>
<dbReference type="EC" id="1.7.1.13" evidence="5"/>
<evidence type="ECO:0000256" key="5">
    <source>
        <dbReference type="HAMAP-Rule" id="MF_00818"/>
    </source>
</evidence>
<dbReference type="HAMAP" id="MF_00818">
    <property type="entry name" value="QueF_type1"/>
    <property type="match status" value="1"/>
</dbReference>
<evidence type="ECO:0000256" key="6">
    <source>
        <dbReference type="SAM" id="MobiDB-lite"/>
    </source>
</evidence>
<comment type="similarity">
    <text evidence="5">Belongs to the GTP cyclohydrolase I family. QueF type 1 subfamily.</text>
</comment>
<evidence type="ECO:0000256" key="2">
    <source>
        <dbReference type="ARBA" id="ARBA00022785"/>
    </source>
</evidence>
<dbReference type="InterPro" id="IPR050084">
    <property type="entry name" value="NADPH_dep_7-cyano-7-deazaG_red"/>
</dbReference>
<accession>G8NQH7</accession>
<evidence type="ECO:0000256" key="4">
    <source>
        <dbReference type="ARBA" id="ARBA00023002"/>
    </source>
</evidence>
<dbReference type="EMBL" id="CP003130">
    <property type="protein sequence ID" value="AEU36126.1"/>
    <property type="molecule type" value="Genomic_DNA"/>
</dbReference>
<keyword evidence="3 5" id="KW-0521">NADP</keyword>
<dbReference type="InterPro" id="IPR029500">
    <property type="entry name" value="QueF"/>
</dbReference>
<dbReference type="Pfam" id="PF14489">
    <property type="entry name" value="QueF"/>
    <property type="match status" value="1"/>
</dbReference>
<dbReference type="GO" id="GO:0008616">
    <property type="term" value="P:tRNA queuosine(34) biosynthetic process"/>
    <property type="evidence" value="ECO:0007669"/>
    <property type="project" value="UniProtKB-UniRule"/>
</dbReference>
<sequence>MGENREMDEKTHTTGYTDDHAKAGLDTKFPEIETWRNQFRAYEILIDDPEFTSVCPKTGLPDFGVLTIRYMPREKCLELKSLKEYLFTYRNLGIFQENIANQVLDDVVKATDPVWCEIKGDFRPRGGISTVVTARYPRTEERS</sequence>
<protein>
    <recommendedName>
        <fullName evidence="5">NADPH-dependent 7-cyano-7-deazaguanine reductase</fullName>
        <ecNumber evidence="5">1.7.1.13</ecNumber>
    </recommendedName>
    <alternativeName>
        <fullName evidence="5">7-cyano-7-carbaguanine reductase</fullName>
    </alternativeName>
    <alternativeName>
        <fullName evidence="5">NADPH-dependent nitrile oxidoreductase</fullName>
    </alternativeName>
    <alternativeName>
        <fullName evidence="5">PreQ(0) reductase</fullName>
    </alternativeName>
</protein>
<dbReference type="PANTHER" id="PTHR34354">
    <property type="entry name" value="NADPH-DEPENDENT 7-CYANO-7-DEAZAGUANINE REDUCTASE"/>
    <property type="match status" value="1"/>
</dbReference>
<comment type="function">
    <text evidence="5">Catalyzes the NADPH-dependent reduction of 7-cyano-7-deazaguanine (preQ0) to 7-aminomethyl-7-deazaguanine (preQ1).</text>
</comment>
<evidence type="ECO:0000256" key="1">
    <source>
        <dbReference type="ARBA" id="ARBA00022490"/>
    </source>
</evidence>
<gene>
    <name evidence="5" type="primary">queF</name>
    <name evidence="7" type="ordered locus">AciX8_1788</name>
</gene>
<dbReference type="InterPro" id="IPR043133">
    <property type="entry name" value="GTP-CH-I_C/QueF"/>
</dbReference>
<comment type="catalytic activity">
    <reaction evidence="5">
        <text>7-aminomethyl-7-carbaguanine + 2 NADP(+) = 7-cyano-7-carbaguanine + 2 NADPH + 3 H(+)</text>
        <dbReference type="Rhea" id="RHEA:13409"/>
        <dbReference type="ChEBI" id="CHEBI:15378"/>
        <dbReference type="ChEBI" id="CHEBI:45075"/>
        <dbReference type="ChEBI" id="CHEBI:57783"/>
        <dbReference type="ChEBI" id="CHEBI:58349"/>
        <dbReference type="ChEBI" id="CHEBI:58703"/>
        <dbReference type="EC" id="1.7.1.13"/>
    </reaction>
</comment>
<dbReference type="STRING" id="682795.AciX8_1788"/>
<dbReference type="InterPro" id="IPR016856">
    <property type="entry name" value="QueF_type1"/>
</dbReference>
<evidence type="ECO:0000313" key="7">
    <source>
        <dbReference type="EMBL" id="AEU36126.1"/>
    </source>
</evidence>
<feature type="binding site" evidence="5">
    <location>
        <begin position="77"/>
        <end position="79"/>
    </location>
    <ligand>
        <name>substrate</name>
    </ligand>
</feature>
<evidence type="ECO:0000313" key="8">
    <source>
        <dbReference type="Proteomes" id="UP000007113"/>
    </source>
</evidence>
<dbReference type="NCBIfam" id="TIGR03139">
    <property type="entry name" value="QueF-II"/>
    <property type="match status" value="1"/>
</dbReference>
<dbReference type="SUPFAM" id="SSF55620">
    <property type="entry name" value="Tetrahydrobiopterin biosynthesis enzymes-like"/>
    <property type="match status" value="1"/>
</dbReference>